<proteinExistence type="inferred from homology"/>
<keyword evidence="4 5" id="KW-0732">Signal</keyword>
<evidence type="ECO:0000313" key="6">
    <source>
        <dbReference type="EMBL" id="KAK7884071.1"/>
    </source>
</evidence>
<comment type="similarity">
    <text evidence="2">Belongs to the IL-17 family.</text>
</comment>
<dbReference type="SUPFAM" id="SSF57501">
    <property type="entry name" value="Cystine-knot cytokines"/>
    <property type="match status" value="1"/>
</dbReference>
<evidence type="ECO:0008006" key="8">
    <source>
        <dbReference type="Google" id="ProtNLM"/>
    </source>
</evidence>
<comment type="subcellular location">
    <subcellularLocation>
        <location evidence="1">Secreted</location>
    </subcellularLocation>
</comment>
<feature type="chain" id="PRO_5043754589" description="Interleukin 17" evidence="5">
    <location>
        <begin position="20"/>
        <end position="139"/>
    </location>
</feature>
<dbReference type="GO" id="GO:0005576">
    <property type="term" value="C:extracellular region"/>
    <property type="evidence" value="ECO:0007669"/>
    <property type="project" value="UniProtKB-SubCell"/>
</dbReference>
<reference evidence="7" key="1">
    <citation type="submission" date="2024-04" db="EMBL/GenBank/DDBJ databases">
        <title>Salinicola lusitanus LLJ914,a marine bacterium isolated from the Okinawa Trough.</title>
        <authorList>
            <person name="Li J."/>
        </authorList>
    </citation>
    <scope>NUCLEOTIDE SEQUENCE [LARGE SCALE GENOMIC DNA]</scope>
</reference>
<feature type="signal peptide" evidence="5">
    <location>
        <begin position="1"/>
        <end position="19"/>
    </location>
</feature>
<dbReference type="EMBL" id="JBBPFD010000020">
    <property type="protein sequence ID" value="KAK7884071.1"/>
    <property type="molecule type" value="Genomic_DNA"/>
</dbReference>
<dbReference type="GO" id="GO:0005125">
    <property type="term" value="F:cytokine activity"/>
    <property type="evidence" value="ECO:0007669"/>
    <property type="project" value="InterPro"/>
</dbReference>
<name>A0AAW0MU02_9GOBI</name>
<dbReference type="Gene3D" id="2.10.90.10">
    <property type="entry name" value="Cystine-knot cytokines"/>
    <property type="match status" value="1"/>
</dbReference>
<dbReference type="AlphaFoldDB" id="A0AAW0MU02"/>
<evidence type="ECO:0000256" key="2">
    <source>
        <dbReference type="ARBA" id="ARBA00007236"/>
    </source>
</evidence>
<sequence length="139" mass="15164">MDATTALLCLLGMAGVMSAYPLNNDTSENSLNNLNSAPVSCGHNCKVTNHPVKLHFSHVRDLENISIAPWTLRTNTDFPEPFLEAVCKPCNQTHLKSMPIHLQIYVTKPVRTGGAQYCKCSYKLAVGCTCVPKTTSQNA</sequence>
<protein>
    <recommendedName>
        <fullName evidence="8">Interleukin 17</fullName>
    </recommendedName>
</protein>
<evidence type="ECO:0000256" key="3">
    <source>
        <dbReference type="ARBA" id="ARBA00022525"/>
    </source>
</evidence>
<organism evidence="6 7">
    <name type="scientific">Mugilogobius chulae</name>
    <name type="common">yellowstripe goby</name>
    <dbReference type="NCBI Taxonomy" id="88201"/>
    <lineage>
        <taxon>Eukaryota</taxon>
        <taxon>Metazoa</taxon>
        <taxon>Chordata</taxon>
        <taxon>Craniata</taxon>
        <taxon>Vertebrata</taxon>
        <taxon>Euteleostomi</taxon>
        <taxon>Actinopterygii</taxon>
        <taxon>Neopterygii</taxon>
        <taxon>Teleostei</taxon>
        <taxon>Neoteleostei</taxon>
        <taxon>Acanthomorphata</taxon>
        <taxon>Gobiaria</taxon>
        <taxon>Gobiiformes</taxon>
        <taxon>Gobioidei</taxon>
        <taxon>Gobiidae</taxon>
        <taxon>Gobionellinae</taxon>
        <taxon>Mugilogobius</taxon>
    </lineage>
</organism>
<comment type="caution">
    <text evidence="6">The sequence shown here is derived from an EMBL/GenBank/DDBJ whole genome shotgun (WGS) entry which is preliminary data.</text>
</comment>
<keyword evidence="3" id="KW-0964">Secreted</keyword>
<dbReference type="InterPro" id="IPR029034">
    <property type="entry name" value="Cystine-knot_cytokine"/>
</dbReference>
<keyword evidence="7" id="KW-1185">Reference proteome</keyword>
<evidence type="ECO:0000256" key="4">
    <source>
        <dbReference type="ARBA" id="ARBA00022729"/>
    </source>
</evidence>
<dbReference type="Proteomes" id="UP001460270">
    <property type="component" value="Unassembled WGS sequence"/>
</dbReference>
<dbReference type="InterPro" id="IPR010345">
    <property type="entry name" value="IL-17_fam"/>
</dbReference>
<gene>
    <name evidence="6" type="ORF">WMY93_027194</name>
</gene>
<dbReference type="Pfam" id="PF06083">
    <property type="entry name" value="IL17"/>
    <property type="match status" value="1"/>
</dbReference>
<evidence type="ECO:0000256" key="1">
    <source>
        <dbReference type="ARBA" id="ARBA00004613"/>
    </source>
</evidence>
<accession>A0AAW0MU02</accession>
<evidence type="ECO:0000256" key="5">
    <source>
        <dbReference type="SAM" id="SignalP"/>
    </source>
</evidence>
<evidence type="ECO:0000313" key="7">
    <source>
        <dbReference type="Proteomes" id="UP001460270"/>
    </source>
</evidence>